<sequence length="121" mass="13553">MRDNREERIVGGNVVDLSKTALDVTNEEVLSKRFNFALPNSKNKREEIVMELTEETRGDIELQVVPLLNVHVEMSHRNKGVKDFIRDLSDKDQKVLRADKGGALAVMARLSCAGKKDASFG</sequence>
<gene>
    <name evidence="1" type="ORF">PXEA_LOCUS14672</name>
</gene>
<organism evidence="1 2">
    <name type="scientific">Protopolystoma xenopodis</name>
    <dbReference type="NCBI Taxonomy" id="117903"/>
    <lineage>
        <taxon>Eukaryota</taxon>
        <taxon>Metazoa</taxon>
        <taxon>Spiralia</taxon>
        <taxon>Lophotrochozoa</taxon>
        <taxon>Platyhelminthes</taxon>
        <taxon>Monogenea</taxon>
        <taxon>Polyopisthocotylea</taxon>
        <taxon>Polystomatidea</taxon>
        <taxon>Polystomatidae</taxon>
        <taxon>Protopolystoma</taxon>
    </lineage>
</organism>
<name>A0A448WVG6_9PLAT</name>
<protein>
    <submittedName>
        <fullName evidence="1">Uncharacterized protein</fullName>
    </submittedName>
</protein>
<proteinExistence type="predicted"/>
<evidence type="ECO:0000313" key="1">
    <source>
        <dbReference type="EMBL" id="VEL21232.1"/>
    </source>
</evidence>
<reference evidence="1" key="1">
    <citation type="submission" date="2018-11" db="EMBL/GenBank/DDBJ databases">
        <authorList>
            <consortium name="Pathogen Informatics"/>
        </authorList>
    </citation>
    <scope>NUCLEOTIDE SEQUENCE</scope>
</reference>
<dbReference type="EMBL" id="CAAALY010050303">
    <property type="protein sequence ID" value="VEL21232.1"/>
    <property type="molecule type" value="Genomic_DNA"/>
</dbReference>
<accession>A0A448WVG6</accession>
<evidence type="ECO:0000313" key="2">
    <source>
        <dbReference type="Proteomes" id="UP000784294"/>
    </source>
</evidence>
<dbReference type="Proteomes" id="UP000784294">
    <property type="component" value="Unassembled WGS sequence"/>
</dbReference>
<keyword evidence="2" id="KW-1185">Reference proteome</keyword>
<dbReference type="AlphaFoldDB" id="A0A448WVG6"/>
<comment type="caution">
    <text evidence="1">The sequence shown here is derived from an EMBL/GenBank/DDBJ whole genome shotgun (WGS) entry which is preliminary data.</text>
</comment>